<protein>
    <submittedName>
        <fullName evidence="7">Methyl-accepting chemotaxis protein</fullName>
    </submittedName>
</protein>
<gene>
    <name evidence="7" type="ORF">BDD16_000194</name>
</gene>
<dbReference type="CDD" id="cd06225">
    <property type="entry name" value="HAMP"/>
    <property type="match status" value="1"/>
</dbReference>
<keyword evidence="4" id="KW-1133">Transmembrane helix</keyword>
<dbReference type="SUPFAM" id="SSF58104">
    <property type="entry name" value="Methyl-accepting chemotaxis protein (MCP) signaling domain"/>
    <property type="match status" value="1"/>
</dbReference>
<feature type="transmembrane region" description="Helical" evidence="4">
    <location>
        <begin position="329"/>
        <end position="352"/>
    </location>
</feature>
<evidence type="ECO:0000313" key="7">
    <source>
        <dbReference type="EMBL" id="NYG31208.1"/>
    </source>
</evidence>
<dbReference type="PANTHER" id="PTHR43531:SF11">
    <property type="entry name" value="METHYL-ACCEPTING CHEMOTAXIS PROTEIN 3"/>
    <property type="match status" value="1"/>
</dbReference>
<dbReference type="InterPro" id="IPR004089">
    <property type="entry name" value="MCPsignal_dom"/>
</dbReference>
<reference evidence="7 8" key="1">
    <citation type="submission" date="2020-07" db="EMBL/GenBank/DDBJ databases">
        <title>Genomic Encyclopedia of Archaeal and Bacterial Type Strains, Phase II (KMG-II): from individual species to whole genera.</title>
        <authorList>
            <person name="Goeker M."/>
        </authorList>
    </citation>
    <scope>NUCLEOTIDE SEQUENCE [LARGE SCALE GENOMIC DNA]</scope>
    <source>
        <strain evidence="7 8">DSM 21226</strain>
    </source>
</reference>
<evidence type="ECO:0000256" key="4">
    <source>
        <dbReference type="SAM" id="Phobius"/>
    </source>
</evidence>
<keyword evidence="1" id="KW-0145">Chemotaxis</keyword>
<dbReference type="Pfam" id="PF00015">
    <property type="entry name" value="MCPsignal"/>
    <property type="match status" value="1"/>
</dbReference>
<evidence type="ECO:0000313" key="8">
    <source>
        <dbReference type="Proteomes" id="UP000518288"/>
    </source>
</evidence>
<keyword evidence="4" id="KW-0472">Membrane</keyword>
<dbReference type="GO" id="GO:0016020">
    <property type="term" value="C:membrane"/>
    <property type="evidence" value="ECO:0007669"/>
    <property type="project" value="InterPro"/>
</dbReference>
<evidence type="ECO:0000256" key="3">
    <source>
        <dbReference type="PROSITE-ProRule" id="PRU00284"/>
    </source>
</evidence>
<evidence type="ECO:0000256" key="1">
    <source>
        <dbReference type="ARBA" id="ARBA00022500"/>
    </source>
</evidence>
<dbReference type="GO" id="GO:0006935">
    <property type="term" value="P:chemotaxis"/>
    <property type="evidence" value="ECO:0007669"/>
    <property type="project" value="UniProtKB-KW"/>
</dbReference>
<dbReference type="RefSeq" id="WP_179632215.1">
    <property type="nucleotide sequence ID" value="NZ_CAXYYM010000019.1"/>
</dbReference>
<dbReference type="Gene3D" id="1.10.287.950">
    <property type="entry name" value="Methyl-accepting chemotaxis protein"/>
    <property type="match status" value="1"/>
</dbReference>
<feature type="domain" description="HAMP" evidence="6">
    <location>
        <begin position="352"/>
        <end position="404"/>
    </location>
</feature>
<dbReference type="AlphaFoldDB" id="A0A7Y9QWT2"/>
<evidence type="ECO:0000256" key="2">
    <source>
        <dbReference type="ARBA" id="ARBA00029447"/>
    </source>
</evidence>
<dbReference type="EMBL" id="JACCFH010000001">
    <property type="protein sequence ID" value="NYG31208.1"/>
    <property type="molecule type" value="Genomic_DNA"/>
</dbReference>
<accession>A0A7Y9QWT2</accession>
<feature type="transmembrane region" description="Helical" evidence="4">
    <location>
        <begin position="35"/>
        <end position="55"/>
    </location>
</feature>
<proteinExistence type="inferred from homology"/>
<comment type="caution">
    <text evidence="7">The sequence shown here is derived from an EMBL/GenBank/DDBJ whole genome shotgun (WGS) entry which is preliminary data.</text>
</comment>
<evidence type="ECO:0000259" key="6">
    <source>
        <dbReference type="PROSITE" id="PS50885"/>
    </source>
</evidence>
<feature type="domain" description="Methyl-accepting transducer" evidence="5">
    <location>
        <begin position="409"/>
        <end position="638"/>
    </location>
</feature>
<dbReference type="PROSITE" id="PS50111">
    <property type="entry name" value="CHEMOTAXIS_TRANSDUC_2"/>
    <property type="match status" value="1"/>
</dbReference>
<dbReference type="PANTHER" id="PTHR43531">
    <property type="entry name" value="PROTEIN ICFG"/>
    <property type="match status" value="1"/>
</dbReference>
<dbReference type="GO" id="GO:0007165">
    <property type="term" value="P:signal transduction"/>
    <property type="evidence" value="ECO:0007669"/>
    <property type="project" value="UniProtKB-KW"/>
</dbReference>
<dbReference type="InterPro" id="IPR003660">
    <property type="entry name" value="HAMP_dom"/>
</dbReference>
<name>A0A7Y9QWT2_9BURK</name>
<dbReference type="SMART" id="SM00304">
    <property type="entry name" value="HAMP"/>
    <property type="match status" value="1"/>
</dbReference>
<dbReference type="SMART" id="SM00283">
    <property type="entry name" value="MA"/>
    <property type="match status" value="1"/>
</dbReference>
<dbReference type="Proteomes" id="UP000518288">
    <property type="component" value="Unassembled WGS sequence"/>
</dbReference>
<keyword evidence="8" id="KW-1185">Reference proteome</keyword>
<keyword evidence="3" id="KW-0807">Transducer</keyword>
<keyword evidence="4" id="KW-0812">Transmembrane</keyword>
<organism evidence="7 8">
    <name type="scientific">Sphaerotilus montanus</name>
    <dbReference type="NCBI Taxonomy" id="522889"/>
    <lineage>
        <taxon>Bacteria</taxon>
        <taxon>Pseudomonadati</taxon>
        <taxon>Pseudomonadota</taxon>
        <taxon>Betaproteobacteria</taxon>
        <taxon>Burkholderiales</taxon>
        <taxon>Sphaerotilaceae</taxon>
        <taxon>Sphaerotilus</taxon>
    </lineage>
</organism>
<dbReference type="Pfam" id="PF00672">
    <property type="entry name" value="HAMP"/>
    <property type="match status" value="1"/>
</dbReference>
<sequence length="665" mass="71330">MTTFDDRSPWVQGPLAALLKPGLRVMRGMRLPAKMGLLGAMLAMPLFLLMTLAMIQASGDMAVARSEREGTLLARQVTELVVLVQSHRSLSNQVAAGVTALTPARDAVRVQLRQAVQQADQAIAATKTFTFDDLWPAERERLLALADGHVSTLRTEAMAEHGVQVERLRRLLKLIGERSQLLFDPRADTYFIMDLGIERLVPWMESMAVLETRGGELLLRDVSVRERTMMLGLASDAQRAAEEVVLQLQALARTGTEISDGVRPASEATGRMLSLARAVFEPEAVSAEVAPYHAAGMEALQALWRLDEELWVRLDQRLDQRIRDFEQRLLLQGCAVVLGLVGLVYLGLSFYASFTGSLRQVSGSLVAVTNGDLSVQVRIEGRDELADLGGELERMSVRLSSLVGEIRGSAVGVDQAGTSVADDGRALSQRTESQAASLHRTLLTVQQLSRAVGNNAAAADALQQLTAQLRNDAAIGSEAMARSIQGMHTLEQSVNRVAEVNAVIDDIAFQTNLLAINASIEAARAGEAGKGFSVVAGEIRQLANRCGEAAAEVRGLIESTTEQTGDSLRAIEDAGGRLTSVISGVDDVSVRLNGITEASHAQNTALAQVTTSVNELDTITRQNVDMVEQSSASAESLATQAASLRTSVASIKLREAVQLAATTSI</sequence>
<dbReference type="InterPro" id="IPR051310">
    <property type="entry name" value="MCP_chemotaxis"/>
</dbReference>
<comment type="similarity">
    <text evidence="2">Belongs to the methyl-accepting chemotaxis (MCP) protein family.</text>
</comment>
<dbReference type="PROSITE" id="PS50885">
    <property type="entry name" value="HAMP"/>
    <property type="match status" value="1"/>
</dbReference>
<evidence type="ECO:0000259" key="5">
    <source>
        <dbReference type="PROSITE" id="PS50111"/>
    </source>
</evidence>